<proteinExistence type="predicted"/>
<dbReference type="RefSeq" id="XP_069208924.1">
    <property type="nucleotide sequence ID" value="XM_069354282.1"/>
</dbReference>
<dbReference type="SUPFAM" id="SSF52047">
    <property type="entry name" value="RNI-like"/>
    <property type="match status" value="1"/>
</dbReference>
<keyword evidence="3" id="KW-1185">Reference proteome</keyword>
<protein>
    <recommendedName>
        <fullName evidence="4">F-box domain-containing protein</fullName>
    </recommendedName>
</protein>
<dbReference type="Pfam" id="PF13516">
    <property type="entry name" value="LRR_6"/>
    <property type="match status" value="1"/>
</dbReference>
<name>A0ABR3Q2W0_9TREE</name>
<gene>
    <name evidence="2" type="ORF">Q8F55_005797</name>
</gene>
<dbReference type="Proteomes" id="UP001565368">
    <property type="component" value="Unassembled WGS sequence"/>
</dbReference>
<dbReference type="PANTHER" id="PTHR24111:SF0">
    <property type="entry name" value="LEUCINE-RICH REPEAT-CONTAINING PROTEIN"/>
    <property type="match status" value="1"/>
</dbReference>
<evidence type="ECO:0008006" key="4">
    <source>
        <dbReference type="Google" id="ProtNLM"/>
    </source>
</evidence>
<organism evidence="2 3">
    <name type="scientific">Vanrija albida</name>
    <dbReference type="NCBI Taxonomy" id="181172"/>
    <lineage>
        <taxon>Eukaryota</taxon>
        <taxon>Fungi</taxon>
        <taxon>Dikarya</taxon>
        <taxon>Basidiomycota</taxon>
        <taxon>Agaricomycotina</taxon>
        <taxon>Tremellomycetes</taxon>
        <taxon>Trichosporonales</taxon>
        <taxon>Trichosporonaceae</taxon>
        <taxon>Vanrija</taxon>
    </lineage>
</organism>
<keyword evidence="1" id="KW-0677">Repeat</keyword>
<evidence type="ECO:0000313" key="2">
    <source>
        <dbReference type="EMBL" id="KAL1408980.1"/>
    </source>
</evidence>
<comment type="caution">
    <text evidence="2">The sequence shown here is derived from an EMBL/GenBank/DDBJ whole genome shotgun (WGS) entry which is preliminary data.</text>
</comment>
<dbReference type="InterPro" id="IPR032675">
    <property type="entry name" value="LRR_dom_sf"/>
</dbReference>
<sequence length="371" mass="38327">MNVEVEYSDLEGVDGAEEILAAVTPASGSILAAYNQLGDDGVGALIAGLGDAAKLARLDLTDNEVGDRGLLAALAYAAGHSALRHLSLAFNAIHLDEATTAPALAALNASHLESLTLFSNHLEPAAVNDLFDGLAAPRLATLALSRCNVGDSAAGSIAEFLASPRSAALSSLDLSNNWLSALAVKDIVDAVEAHHYGVVHLALASHGLRGARGCILFKPDFDPKADVAGVGVHIEMGHQLHERLPAVLARNRELRRRVMAAAARAVAPARILLHAEAGDEASKAGAFPLTRLPPELQLVIARHASGDAGALSEAQWARVVRYAGDRRTLGAMPACPATGGGADADARIGLALGGWCDALGVARWEGELRPS</sequence>
<dbReference type="InterPro" id="IPR001611">
    <property type="entry name" value="Leu-rich_rpt"/>
</dbReference>
<dbReference type="PANTHER" id="PTHR24111">
    <property type="entry name" value="LEUCINE-RICH REPEAT-CONTAINING PROTEIN 34"/>
    <property type="match status" value="1"/>
</dbReference>
<reference evidence="2 3" key="1">
    <citation type="submission" date="2023-08" db="EMBL/GenBank/DDBJ databases">
        <title>Annotated Genome Sequence of Vanrija albida AlHP1.</title>
        <authorList>
            <person name="Herzog R."/>
        </authorList>
    </citation>
    <scope>NUCLEOTIDE SEQUENCE [LARGE SCALE GENOMIC DNA]</scope>
    <source>
        <strain evidence="2 3">AlHP1</strain>
    </source>
</reference>
<dbReference type="InterPro" id="IPR052201">
    <property type="entry name" value="LRR-containing_regulator"/>
</dbReference>
<dbReference type="SMART" id="SM00368">
    <property type="entry name" value="LRR_RI"/>
    <property type="match status" value="5"/>
</dbReference>
<dbReference type="Gene3D" id="3.80.10.10">
    <property type="entry name" value="Ribonuclease Inhibitor"/>
    <property type="match status" value="2"/>
</dbReference>
<accession>A0ABR3Q2W0</accession>
<dbReference type="GeneID" id="95986840"/>
<evidence type="ECO:0000313" key="3">
    <source>
        <dbReference type="Proteomes" id="UP001565368"/>
    </source>
</evidence>
<dbReference type="EMBL" id="JBBXJM010000004">
    <property type="protein sequence ID" value="KAL1408980.1"/>
    <property type="molecule type" value="Genomic_DNA"/>
</dbReference>
<evidence type="ECO:0000256" key="1">
    <source>
        <dbReference type="ARBA" id="ARBA00022737"/>
    </source>
</evidence>